<keyword evidence="2" id="KW-1185">Reference proteome</keyword>
<dbReference type="EMBL" id="BMJJ01000014">
    <property type="protein sequence ID" value="GGD37290.1"/>
    <property type="molecule type" value="Genomic_DNA"/>
</dbReference>
<comment type="caution">
    <text evidence="1">The sequence shown here is derived from an EMBL/GenBank/DDBJ whole genome shotgun (WGS) entry which is preliminary data.</text>
</comment>
<proteinExistence type="predicted"/>
<evidence type="ECO:0000313" key="1">
    <source>
        <dbReference type="EMBL" id="GGD37290.1"/>
    </source>
</evidence>
<dbReference type="Proteomes" id="UP000613160">
    <property type="component" value="Unassembled WGS sequence"/>
</dbReference>
<gene>
    <name evidence="1" type="ORF">GCM10011335_45120</name>
</gene>
<reference evidence="1" key="2">
    <citation type="submission" date="2020-09" db="EMBL/GenBank/DDBJ databases">
        <authorList>
            <person name="Sun Q."/>
            <person name="Zhou Y."/>
        </authorList>
    </citation>
    <scope>NUCLEOTIDE SEQUENCE</scope>
    <source>
        <strain evidence="1">CGMCC 1.15493</strain>
    </source>
</reference>
<organism evidence="1 2">
    <name type="scientific">Aureimonas glaciei</name>
    <dbReference type="NCBI Taxonomy" id="1776957"/>
    <lineage>
        <taxon>Bacteria</taxon>
        <taxon>Pseudomonadati</taxon>
        <taxon>Pseudomonadota</taxon>
        <taxon>Alphaproteobacteria</taxon>
        <taxon>Hyphomicrobiales</taxon>
        <taxon>Aurantimonadaceae</taxon>
        <taxon>Aureimonas</taxon>
    </lineage>
</organism>
<name>A0A917DGV7_9HYPH</name>
<dbReference type="AlphaFoldDB" id="A0A917DGV7"/>
<sequence>MRGPLADEGALTDMPPYMSLQLEDAQGGAQRLAAAPQPLGKHALWLQLLLGAVSAFDQVSAKTR</sequence>
<evidence type="ECO:0000313" key="2">
    <source>
        <dbReference type="Proteomes" id="UP000613160"/>
    </source>
</evidence>
<reference evidence="1" key="1">
    <citation type="journal article" date="2014" name="Int. J. Syst. Evol. Microbiol.">
        <title>Complete genome sequence of Corynebacterium casei LMG S-19264T (=DSM 44701T), isolated from a smear-ripened cheese.</title>
        <authorList>
            <consortium name="US DOE Joint Genome Institute (JGI-PGF)"/>
            <person name="Walter F."/>
            <person name="Albersmeier A."/>
            <person name="Kalinowski J."/>
            <person name="Ruckert C."/>
        </authorList>
    </citation>
    <scope>NUCLEOTIDE SEQUENCE</scope>
    <source>
        <strain evidence="1">CGMCC 1.15493</strain>
    </source>
</reference>
<accession>A0A917DGV7</accession>
<protein>
    <submittedName>
        <fullName evidence="1">Uncharacterized protein</fullName>
    </submittedName>
</protein>